<dbReference type="EMBL" id="RBUQ01000232">
    <property type="protein sequence ID" value="RMV33766.1"/>
    <property type="molecule type" value="Genomic_DNA"/>
</dbReference>
<evidence type="ECO:0000313" key="1">
    <source>
        <dbReference type="EMBL" id="RMV33766.1"/>
    </source>
</evidence>
<dbReference type="AlphaFoldDB" id="A0A0N0FJW4"/>
<comment type="caution">
    <text evidence="1">The sequence shown here is derived from an EMBL/GenBank/DDBJ whole genome shotgun (WGS) entry which is preliminary data.</text>
</comment>
<proteinExistence type="predicted"/>
<organism evidence="1 2">
    <name type="scientific">Pseudomonas syringae pv. maculicola</name>
    <dbReference type="NCBI Taxonomy" id="59511"/>
    <lineage>
        <taxon>Bacteria</taxon>
        <taxon>Pseudomonadati</taxon>
        <taxon>Pseudomonadota</taxon>
        <taxon>Gammaproteobacteria</taxon>
        <taxon>Pseudomonadales</taxon>
        <taxon>Pseudomonadaceae</taxon>
        <taxon>Pseudomonas</taxon>
    </lineage>
</organism>
<name>A0A0N0FJW4_PSEYM</name>
<gene>
    <name evidence="1" type="ORF">ALP13_103503</name>
</gene>
<dbReference type="Proteomes" id="UP000271631">
    <property type="component" value="Unassembled WGS sequence"/>
</dbReference>
<sequence length="42" mass="4994">MRQSVHENHLRFKQIRSVEALQPLIGDSTKCAYEYPLMMQIM</sequence>
<accession>A0A0N0FJW4</accession>
<reference evidence="1 2" key="1">
    <citation type="submission" date="2018-08" db="EMBL/GenBank/DDBJ databases">
        <title>Recombination of ecologically and evolutionarily significant loci maintains genetic cohesion in the Pseudomonas syringae species complex.</title>
        <authorList>
            <person name="Dillon M."/>
            <person name="Thakur S."/>
            <person name="Almeida R.N.D."/>
            <person name="Weir B.S."/>
            <person name="Guttman D.S."/>
        </authorList>
    </citation>
    <scope>NUCLEOTIDE SEQUENCE [LARGE SCALE GENOMIC DNA]</scope>
    <source>
        <strain evidence="1 2">ICMP 11281</strain>
    </source>
</reference>
<evidence type="ECO:0000313" key="2">
    <source>
        <dbReference type="Proteomes" id="UP000271631"/>
    </source>
</evidence>
<protein>
    <submittedName>
        <fullName evidence="1">Uncharacterized protein</fullName>
    </submittedName>
</protein>